<accession>A0A1E1MIJ0</accession>
<dbReference type="PANTHER" id="PTHR34598">
    <property type="entry name" value="BLL6449 PROTEIN"/>
    <property type="match status" value="1"/>
</dbReference>
<dbReference type="NCBIfam" id="NF041278">
    <property type="entry name" value="CmcJ_NvfI_EfuI"/>
    <property type="match status" value="1"/>
</dbReference>
<evidence type="ECO:0000256" key="2">
    <source>
        <dbReference type="ARBA" id="ARBA00023604"/>
    </source>
</evidence>
<organism evidence="4 5">
    <name type="scientific">Rhynchosporium secalis</name>
    <name type="common">Barley scald fungus</name>
    <dbReference type="NCBI Taxonomy" id="38038"/>
    <lineage>
        <taxon>Eukaryota</taxon>
        <taxon>Fungi</taxon>
        <taxon>Dikarya</taxon>
        <taxon>Ascomycota</taxon>
        <taxon>Pezizomycotina</taxon>
        <taxon>Leotiomycetes</taxon>
        <taxon>Helotiales</taxon>
        <taxon>Ploettnerulaceae</taxon>
        <taxon>Rhynchosporium</taxon>
    </lineage>
</organism>
<dbReference type="Proteomes" id="UP000177625">
    <property type="component" value="Unassembled WGS sequence"/>
</dbReference>
<evidence type="ECO:0000259" key="3">
    <source>
        <dbReference type="Pfam" id="PF00248"/>
    </source>
</evidence>
<name>A0A1E1MIJ0_RHYSE</name>
<protein>
    <recommendedName>
        <fullName evidence="3">NADP-dependent oxidoreductase domain-containing protein</fullName>
    </recommendedName>
</protein>
<reference evidence="5" key="1">
    <citation type="submission" date="2016-03" db="EMBL/GenBank/DDBJ databases">
        <authorList>
            <person name="Guldener U."/>
        </authorList>
    </citation>
    <scope>NUCLEOTIDE SEQUENCE [LARGE SCALE GENOMIC DNA]</scope>
</reference>
<dbReference type="AlphaFoldDB" id="A0A1E1MIJ0"/>
<comment type="similarity">
    <text evidence="2">Belongs to the asaB hydroxylase/desaturase family.</text>
</comment>
<dbReference type="Pfam" id="PF00248">
    <property type="entry name" value="Aldo_ket_red"/>
    <property type="match status" value="1"/>
</dbReference>
<evidence type="ECO:0000313" key="4">
    <source>
        <dbReference type="EMBL" id="CZT48908.1"/>
    </source>
</evidence>
<dbReference type="InterPro" id="IPR044053">
    <property type="entry name" value="AsaB-like"/>
</dbReference>
<keyword evidence="1" id="KW-0560">Oxidoreductase</keyword>
<sequence>MPLSAGYLAPLHLVMLDKAGWRLCKAFAQEGRTNLIFKKHENNLIQDLRGIESKFTLDQNGFQIFDLPTTLKHWHDRKAVQSSYMKECAEVLRKNLDGVDWIYFYSWRLRDSQTGEMDQKRKVDLNSPTDTLNPSMYPHIGQHKLKVVLIYWAMADNTHTDESDVGSVLRAKHYLKDNADDLLRGRLRVINMWRPIETIEDYPLALAESNSFTKANLVASDNIRSNFQGETFFGMYTPDYRWYYLSNQQPNEIYMFKIHDSKEEVQAKRTLHAAFKFESPHPDAKPRRSIELRALVFSNPPGLGNLSFLPNSQLLYGTAWKDERTTEFTLKAIEHGYRAIDTACQPRSYREDLVGKAIQMAFTSGILKRREDIWIQSKFTTPGGHDDDAAPYDLATSISEQVHISVALSLTNLAHRETLDPLTDVGVHIDSVLLHSPYPEFKDTLVAWETLSTYVPHKIRNIGVSNMPLHILRQLYTVADIKPATVQNRFMAENKYDIPLRRFCHTRGISFQVFSILKDTSDLLDSVLIGKVAASIVPRISKGFALHLLVLGLGSYTRVVNGATTEELMEENSRGLARFKVWLDDHDNRKSWEENISQFRDLIGESWSVKS</sequence>
<dbReference type="Gene3D" id="3.20.20.100">
    <property type="entry name" value="NADP-dependent oxidoreductase domain"/>
    <property type="match status" value="1"/>
</dbReference>
<gene>
    <name evidence="4" type="ORF">RSE6_09677</name>
</gene>
<dbReference type="SUPFAM" id="SSF51430">
    <property type="entry name" value="NAD(P)-linked oxidoreductase"/>
    <property type="match status" value="1"/>
</dbReference>
<dbReference type="InterPro" id="IPR023210">
    <property type="entry name" value="NADP_OxRdtase_dom"/>
</dbReference>
<evidence type="ECO:0000313" key="5">
    <source>
        <dbReference type="Proteomes" id="UP000177625"/>
    </source>
</evidence>
<keyword evidence="5" id="KW-1185">Reference proteome</keyword>
<feature type="domain" description="NADP-dependent oxidoreductase" evidence="3">
    <location>
        <begin position="321"/>
        <end position="518"/>
    </location>
</feature>
<dbReference type="GO" id="GO:0016491">
    <property type="term" value="F:oxidoreductase activity"/>
    <property type="evidence" value="ECO:0007669"/>
    <property type="project" value="UniProtKB-KW"/>
</dbReference>
<dbReference type="PANTHER" id="PTHR34598:SF3">
    <property type="entry name" value="OXIDOREDUCTASE AN1597"/>
    <property type="match status" value="1"/>
</dbReference>
<evidence type="ECO:0000256" key="1">
    <source>
        <dbReference type="ARBA" id="ARBA00023002"/>
    </source>
</evidence>
<dbReference type="EMBL" id="FJVC01000355">
    <property type="protein sequence ID" value="CZT48908.1"/>
    <property type="molecule type" value="Genomic_DNA"/>
</dbReference>
<dbReference type="InterPro" id="IPR036812">
    <property type="entry name" value="NAD(P)_OxRdtase_dom_sf"/>
</dbReference>
<proteinExistence type="inferred from homology"/>